<dbReference type="Gene3D" id="1.10.340.30">
    <property type="entry name" value="Hypothetical protein, domain 2"/>
    <property type="match status" value="1"/>
</dbReference>
<evidence type="ECO:0000256" key="4">
    <source>
        <dbReference type="ARBA" id="ARBA00008343"/>
    </source>
</evidence>
<dbReference type="Pfam" id="PF00730">
    <property type="entry name" value="HhH-GPD"/>
    <property type="match status" value="1"/>
</dbReference>
<dbReference type="GO" id="GO:0006298">
    <property type="term" value="P:mismatch repair"/>
    <property type="evidence" value="ECO:0007669"/>
    <property type="project" value="TreeGrafter"/>
</dbReference>
<dbReference type="GO" id="GO:0034039">
    <property type="term" value="F:8-oxo-7,8-dihydroguanine DNA N-glycosylase activity"/>
    <property type="evidence" value="ECO:0007669"/>
    <property type="project" value="TreeGrafter"/>
</dbReference>
<evidence type="ECO:0000256" key="11">
    <source>
        <dbReference type="ARBA" id="ARBA00023004"/>
    </source>
</evidence>
<comment type="similarity">
    <text evidence="4">Belongs to the Nth/MutY family.</text>
</comment>
<dbReference type="InterPro" id="IPR023170">
    <property type="entry name" value="HhH_base_excis_C"/>
</dbReference>
<dbReference type="Gene3D" id="1.10.1670.10">
    <property type="entry name" value="Helix-hairpin-Helix base-excision DNA repair enzymes (C-terminal)"/>
    <property type="match status" value="1"/>
</dbReference>
<dbReference type="OrthoDB" id="9802365at2"/>
<dbReference type="EMBL" id="SMGK01000003">
    <property type="protein sequence ID" value="TCK72646.1"/>
    <property type="molecule type" value="Genomic_DNA"/>
</dbReference>
<dbReference type="InterPro" id="IPR003265">
    <property type="entry name" value="HhH-GPD_domain"/>
</dbReference>
<dbReference type="InterPro" id="IPR015797">
    <property type="entry name" value="NUDIX_hydrolase-like_dom_sf"/>
</dbReference>
<dbReference type="Proteomes" id="UP000295210">
    <property type="component" value="Unassembled WGS sequence"/>
</dbReference>
<evidence type="ECO:0000256" key="2">
    <source>
        <dbReference type="ARBA" id="ARBA00001966"/>
    </source>
</evidence>
<keyword evidence="10" id="KW-0378">Hydrolase</keyword>
<keyword evidence="14" id="KW-0326">Glycosidase</keyword>
<dbReference type="PROSITE" id="PS01155">
    <property type="entry name" value="ENDONUCLEASE_III_2"/>
    <property type="match status" value="1"/>
</dbReference>
<proteinExistence type="inferred from homology"/>
<evidence type="ECO:0000313" key="16">
    <source>
        <dbReference type="EMBL" id="TCK72646.1"/>
    </source>
</evidence>
<dbReference type="GO" id="GO:0032357">
    <property type="term" value="F:oxidized purine DNA binding"/>
    <property type="evidence" value="ECO:0007669"/>
    <property type="project" value="TreeGrafter"/>
</dbReference>
<dbReference type="RefSeq" id="WP_131996267.1">
    <property type="nucleotide sequence ID" value="NZ_SMGK01000003.1"/>
</dbReference>
<reference evidence="16 17" key="1">
    <citation type="submission" date="2019-03" db="EMBL/GenBank/DDBJ databases">
        <title>Genomic Encyclopedia of Type Strains, Phase IV (KMG-IV): sequencing the most valuable type-strain genomes for metagenomic binning, comparative biology and taxonomic classification.</title>
        <authorList>
            <person name="Goeker M."/>
        </authorList>
    </citation>
    <scope>NUCLEOTIDE SEQUENCE [LARGE SCALE GENOMIC DNA]</scope>
    <source>
        <strain evidence="16 17">DSM 103428</strain>
    </source>
</reference>
<dbReference type="InterPro" id="IPR004036">
    <property type="entry name" value="Endonuclease-III-like_CS2"/>
</dbReference>
<comment type="catalytic activity">
    <reaction evidence="1">
        <text>Hydrolyzes free adenine bases from 7,8-dihydro-8-oxoguanine:adenine mismatched double-stranded DNA, leaving an apurinic site.</text>
        <dbReference type="EC" id="3.2.2.31"/>
    </reaction>
</comment>
<dbReference type="GO" id="GO:0006284">
    <property type="term" value="P:base-excision repair"/>
    <property type="evidence" value="ECO:0007669"/>
    <property type="project" value="InterPro"/>
</dbReference>
<evidence type="ECO:0000256" key="1">
    <source>
        <dbReference type="ARBA" id="ARBA00000843"/>
    </source>
</evidence>
<dbReference type="GO" id="GO:0000701">
    <property type="term" value="F:purine-specific mismatch base pair DNA N-glycosylase activity"/>
    <property type="evidence" value="ECO:0007669"/>
    <property type="project" value="UniProtKB-EC"/>
</dbReference>
<comment type="caution">
    <text evidence="16">The sequence shown here is derived from an EMBL/GenBank/DDBJ whole genome shotgun (WGS) entry which is preliminary data.</text>
</comment>
<dbReference type="InterPro" id="IPR005760">
    <property type="entry name" value="A/G_AdeGlyc_MutY"/>
</dbReference>
<dbReference type="SUPFAM" id="SSF55811">
    <property type="entry name" value="Nudix"/>
    <property type="match status" value="1"/>
</dbReference>
<evidence type="ECO:0000256" key="12">
    <source>
        <dbReference type="ARBA" id="ARBA00023014"/>
    </source>
</evidence>
<evidence type="ECO:0000256" key="13">
    <source>
        <dbReference type="ARBA" id="ARBA00023204"/>
    </source>
</evidence>
<dbReference type="Gene3D" id="3.90.79.10">
    <property type="entry name" value="Nucleoside Triphosphate Pyrophosphohydrolase"/>
    <property type="match status" value="1"/>
</dbReference>
<keyword evidence="17" id="KW-1185">Reference proteome</keyword>
<keyword evidence="7" id="KW-0004">4Fe-4S</keyword>
<evidence type="ECO:0000259" key="15">
    <source>
        <dbReference type="SMART" id="SM00478"/>
    </source>
</evidence>
<dbReference type="GO" id="GO:0046872">
    <property type="term" value="F:metal ion binding"/>
    <property type="evidence" value="ECO:0007669"/>
    <property type="project" value="UniProtKB-KW"/>
</dbReference>
<keyword evidence="13" id="KW-0234">DNA repair</keyword>
<accession>A0A4R1L3M1</accession>
<dbReference type="FunFam" id="1.10.340.30:FF:000002">
    <property type="entry name" value="Adenine DNA glycosylase"/>
    <property type="match status" value="1"/>
</dbReference>
<dbReference type="GO" id="GO:0051539">
    <property type="term" value="F:4 iron, 4 sulfur cluster binding"/>
    <property type="evidence" value="ECO:0007669"/>
    <property type="project" value="UniProtKB-KW"/>
</dbReference>
<dbReference type="InterPro" id="IPR044298">
    <property type="entry name" value="MIG/MutY"/>
</dbReference>
<dbReference type="InterPro" id="IPR011257">
    <property type="entry name" value="DNA_glycosylase"/>
</dbReference>
<name>A0A4R1L3M1_9BACT</name>
<evidence type="ECO:0000256" key="14">
    <source>
        <dbReference type="ARBA" id="ARBA00023295"/>
    </source>
</evidence>
<keyword evidence="12" id="KW-0411">Iron-sulfur</keyword>
<evidence type="ECO:0000256" key="7">
    <source>
        <dbReference type="ARBA" id="ARBA00022485"/>
    </source>
</evidence>
<evidence type="ECO:0000256" key="6">
    <source>
        <dbReference type="ARBA" id="ARBA00022023"/>
    </source>
</evidence>
<keyword evidence="9" id="KW-0227">DNA damage</keyword>
<dbReference type="SMART" id="SM00478">
    <property type="entry name" value="ENDO3c"/>
    <property type="match status" value="1"/>
</dbReference>
<dbReference type="PANTHER" id="PTHR42944:SF1">
    <property type="entry name" value="ADENINE DNA GLYCOSYLASE"/>
    <property type="match status" value="1"/>
</dbReference>
<evidence type="ECO:0000256" key="10">
    <source>
        <dbReference type="ARBA" id="ARBA00022801"/>
    </source>
</evidence>
<comment type="cofactor">
    <cofactor evidence="2">
        <name>[4Fe-4S] cluster</name>
        <dbReference type="ChEBI" id="CHEBI:49883"/>
    </cofactor>
</comment>
<keyword evidence="8" id="KW-0479">Metal-binding</keyword>
<dbReference type="AlphaFoldDB" id="A0A4R1L3M1"/>
<dbReference type="CDD" id="cd00056">
    <property type="entry name" value="ENDO3c"/>
    <property type="match status" value="1"/>
</dbReference>
<dbReference type="SUPFAM" id="SSF48150">
    <property type="entry name" value="DNA-glycosylase"/>
    <property type="match status" value="1"/>
</dbReference>
<comment type="function">
    <text evidence="3">Adenine glycosylase active on G-A mispairs. MutY also corrects error-prone DNA synthesis past GO lesions which are due to the oxidatively damaged form of guanine: 7,8-dihydro-8-oxoguanine (8-oxo-dGTP).</text>
</comment>
<evidence type="ECO:0000313" key="17">
    <source>
        <dbReference type="Proteomes" id="UP000295210"/>
    </source>
</evidence>
<evidence type="ECO:0000256" key="8">
    <source>
        <dbReference type="ARBA" id="ARBA00022723"/>
    </source>
</evidence>
<protein>
    <recommendedName>
        <fullName evidence="6">Adenine DNA glycosylase</fullName>
        <ecNumber evidence="5">3.2.2.31</ecNumber>
    </recommendedName>
</protein>
<evidence type="ECO:0000256" key="3">
    <source>
        <dbReference type="ARBA" id="ARBA00002933"/>
    </source>
</evidence>
<feature type="domain" description="HhH-GPD" evidence="15">
    <location>
        <begin position="46"/>
        <end position="195"/>
    </location>
</feature>
<dbReference type="GO" id="GO:0035485">
    <property type="term" value="F:adenine/guanine mispair binding"/>
    <property type="evidence" value="ECO:0007669"/>
    <property type="project" value="TreeGrafter"/>
</dbReference>
<gene>
    <name evidence="16" type="ORF">C7378_2232</name>
</gene>
<dbReference type="NCBIfam" id="TIGR01084">
    <property type="entry name" value="mutY"/>
    <property type="match status" value="1"/>
</dbReference>
<sequence length="369" mass="41079">MSTGKLSAQQVRDLREALMVWYDRNRRDLPWRRTGDPYAIWVSEIMLQQTRVAAVLEHYRSFMARFPTLDTLAATSEDEVLAHWSGLGYYRRARLLRKAAQFVVAECGGKLPGTAEKLRSLPGIGDYTAAAIASIGFGEPVAVVDGNVLRVMTRLQGLEGGPKAAASQVPALAQRLLDRKRPGDFNQAMMELGALICLPSQPQCTHCPVHEFCHTRGEHEVAPAKQMLSRRITYAVVKRKGRLRHGLRRTELLLERRPEDASLMAGMWELPQIPEHPEGAGGKLPLLSLRHAITNTNYYANFFETQATELTGEGGSGTERRWVTQNELPDMPLTGLARKALKRLKLWPGYSGRSVPVLLPGEGLDQIVI</sequence>
<dbReference type="EC" id="3.2.2.31" evidence="5"/>
<evidence type="ECO:0000256" key="5">
    <source>
        <dbReference type="ARBA" id="ARBA00012045"/>
    </source>
</evidence>
<keyword evidence="11" id="KW-0408">Iron</keyword>
<evidence type="ECO:0000256" key="9">
    <source>
        <dbReference type="ARBA" id="ARBA00022763"/>
    </source>
</evidence>
<dbReference type="PANTHER" id="PTHR42944">
    <property type="entry name" value="ADENINE DNA GLYCOSYLASE"/>
    <property type="match status" value="1"/>
</dbReference>
<organism evidence="16 17">
    <name type="scientific">Acidipila rosea</name>
    <dbReference type="NCBI Taxonomy" id="768535"/>
    <lineage>
        <taxon>Bacteria</taxon>
        <taxon>Pseudomonadati</taxon>
        <taxon>Acidobacteriota</taxon>
        <taxon>Terriglobia</taxon>
        <taxon>Terriglobales</taxon>
        <taxon>Acidobacteriaceae</taxon>
        <taxon>Acidipila</taxon>
    </lineage>
</organism>